<sequence>MTTRIPFLSRCARLGLAGLLALCGTASFAQWNFSACAATGATGPTQAACDTAYGATNLAGAVTVAGGIQSWTVPTSGVYRITAVGGQGAAGAPAHAGGRGAELSGDFTLSAGTTLRIAVGQQGLGQGSNSNGGGGGGSFVVSSADSPMLVAGGGGGTRTGATRDGCDASLTEYGIVGSGDQSTSTCTPHTTGLRQGGVITSSDDYGSAGAGFDTNGQNDGSVGTGGKSWLNGLGGGAKVGSCGGVNAQGGFGGGGAGNGCWGGGGGGGYSGGDGGWIAGGGGSYNVGAKAAAAVSTASGDGRVVIALVSAAAVAPVPTASSVGLIALALLLGVAGMRRVRSGRES</sequence>
<protein>
    <recommendedName>
        <fullName evidence="6">IPTL-CTERM sorting domain-containing protein</fullName>
    </recommendedName>
</protein>
<accession>A0ABV6PNQ3</accession>
<keyword evidence="5" id="KW-1185">Reference proteome</keyword>
<feature type="signal peptide" evidence="3">
    <location>
        <begin position="1"/>
        <end position="29"/>
    </location>
</feature>
<dbReference type="Proteomes" id="UP001589834">
    <property type="component" value="Unassembled WGS sequence"/>
</dbReference>
<keyword evidence="2" id="KW-0812">Transmembrane</keyword>
<feature type="chain" id="PRO_5045651850" description="IPTL-CTERM sorting domain-containing protein" evidence="3">
    <location>
        <begin position="30"/>
        <end position="345"/>
    </location>
</feature>
<comment type="caution">
    <text evidence="4">The sequence shown here is derived from an EMBL/GenBank/DDBJ whole genome shotgun (WGS) entry which is preliminary data.</text>
</comment>
<feature type="region of interest" description="Disordered" evidence="1">
    <location>
        <begin position="179"/>
        <end position="198"/>
    </location>
</feature>
<evidence type="ECO:0000313" key="4">
    <source>
        <dbReference type="EMBL" id="MFC0591472.1"/>
    </source>
</evidence>
<reference evidence="4 5" key="1">
    <citation type="submission" date="2024-09" db="EMBL/GenBank/DDBJ databases">
        <authorList>
            <person name="Sun Q."/>
            <person name="Mori K."/>
        </authorList>
    </citation>
    <scope>NUCLEOTIDE SEQUENCE [LARGE SCALE GENOMIC DNA]</scope>
    <source>
        <strain evidence="4 5">NCAIM B.02336</strain>
    </source>
</reference>
<evidence type="ECO:0000313" key="5">
    <source>
        <dbReference type="Proteomes" id="UP001589834"/>
    </source>
</evidence>
<dbReference type="RefSeq" id="WP_377479540.1">
    <property type="nucleotide sequence ID" value="NZ_JBHLTN010000006.1"/>
</dbReference>
<evidence type="ECO:0000256" key="3">
    <source>
        <dbReference type="SAM" id="SignalP"/>
    </source>
</evidence>
<keyword evidence="3" id="KW-0732">Signal</keyword>
<evidence type="ECO:0000256" key="2">
    <source>
        <dbReference type="SAM" id="Phobius"/>
    </source>
</evidence>
<evidence type="ECO:0008006" key="6">
    <source>
        <dbReference type="Google" id="ProtNLM"/>
    </source>
</evidence>
<dbReference type="EMBL" id="JBHLTN010000006">
    <property type="protein sequence ID" value="MFC0591472.1"/>
    <property type="molecule type" value="Genomic_DNA"/>
</dbReference>
<keyword evidence="2" id="KW-0472">Membrane</keyword>
<dbReference type="PANTHER" id="PTHR31535">
    <property type="match status" value="1"/>
</dbReference>
<proteinExistence type="predicted"/>
<organism evidence="4 5">
    <name type="scientific">Ottowia pentelensis</name>
    <dbReference type="NCBI Taxonomy" id="511108"/>
    <lineage>
        <taxon>Bacteria</taxon>
        <taxon>Pseudomonadati</taxon>
        <taxon>Pseudomonadota</taxon>
        <taxon>Betaproteobacteria</taxon>
        <taxon>Burkholderiales</taxon>
        <taxon>Comamonadaceae</taxon>
        <taxon>Ottowia</taxon>
    </lineage>
</organism>
<evidence type="ECO:0000256" key="1">
    <source>
        <dbReference type="SAM" id="MobiDB-lite"/>
    </source>
</evidence>
<feature type="transmembrane region" description="Helical" evidence="2">
    <location>
        <begin position="303"/>
        <end position="333"/>
    </location>
</feature>
<name>A0ABV6PNQ3_9BURK</name>
<dbReference type="PANTHER" id="PTHR31535:SF3">
    <property type="entry name" value="REGULATORY PROTEIN ZESTE"/>
    <property type="match status" value="1"/>
</dbReference>
<keyword evidence="2" id="KW-1133">Transmembrane helix</keyword>
<gene>
    <name evidence="4" type="ORF">ACFFGG_02780</name>
</gene>